<dbReference type="GO" id="GO:0003676">
    <property type="term" value="F:nucleic acid binding"/>
    <property type="evidence" value="ECO:0007669"/>
    <property type="project" value="InterPro"/>
</dbReference>
<comment type="caution">
    <text evidence="3">The sequence shown here is derived from an EMBL/GenBank/DDBJ whole genome shotgun (WGS) entry which is preliminary data.</text>
</comment>
<proteinExistence type="predicted"/>
<dbReference type="RefSeq" id="WP_264328294.1">
    <property type="nucleotide sequence ID" value="NZ_JADEXQ010000222.1"/>
</dbReference>
<evidence type="ECO:0000259" key="2">
    <source>
        <dbReference type="Pfam" id="PF17761"/>
    </source>
</evidence>
<dbReference type="InterPro" id="IPR041527">
    <property type="entry name" value="YhcG_N"/>
</dbReference>
<dbReference type="PANTHER" id="PTHR30547:SF0">
    <property type="entry name" value="BLR8175 PROTEIN"/>
    <property type="match status" value="1"/>
</dbReference>
<dbReference type="Pfam" id="PF06250">
    <property type="entry name" value="YhcG_C"/>
    <property type="match status" value="1"/>
</dbReference>
<dbReference type="Pfam" id="PF17761">
    <property type="entry name" value="DUF1016_N"/>
    <property type="match status" value="1"/>
</dbReference>
<protein>
    <submittedName>
        <fullName evidence="3">DUF1016 family protein</fullName>
    </submittedName>
</protein>
<feature type="domain" description="YhcG N-terminal" evidence="2">
    <location>
        <begin position="19"/>
        <end position="154"/>
    </location>
</feature>
<feature type="domain" description="YhcG PDDEXK nuclease" evidence="1">
    <location>
        <begin position="175"/>
        <end position="329"/>
    </location>
</feature>
<reference evidence="3" key="1">
    <citation type="submission" date="2020-10" db="EMBL/GenBank/DDBJ databases">
        <authorList>
            <person name="Castelo-Branco R."/>
            <person name="Eusebio N."/>
            <person name="Adriana R."/>
            <person name="Vieira A."/>
            <person name="Brugerolle De Fraissinette N."/>
            <person name="Rezende De Castro R."/>
            <person name="Schneider M.P."/>
            <person name="Vasconcelos V."/>
            <person name="Leao P.N."/>
        </authorList>
    </citation>
    <scope>NUCLEOTIDE SEQUENCE</scope>
    <source>
        <strain evidence="3">LEGE 11480</strain>
    </source>
</reference>
<dbReference type="InterPro" id="IPR011856">
    <property type="entry name" value="tRNA_endonuc-like_dom_sf"/>
</dbReference>
<evidence type="ECO:0000313" key="3">
    <source>
        <dbReference type="EMBL" id="MBE9033497.1"/>
    </source>
</evidence>
<dbReference type="InterPro" id="IPR009362">
    <property type="entry name" value="YhcG_C"/>
</dbReference>
<dbReference type="InterPro" id="IPR053148">
    <property type="entry name" value="PD-DEXK-like_domain"/>
</dbReference>
<evidence type="ECO:0000313" key="4">
    <source>
        <dbReference type="Proteomes" id="UP000625316"/>
    </source>
</evidence>
<evidence type="ECO:0000259" key="1">
    <source>
        <dbReference type="Pfam" id="PF06250"/>
    </source>
</evidence>
<organism evidence="3 4">
    <name type="scientific">Romeriopsis navalis LEGE 11480</name>
    <dbReference type="NCBI Taxonomy" id="2777977"/>
    <lineage>
        <taxon>Bacteria</taxon>
        <taxon>Bacillati</taxon>
        <taxon>Cyanobacteriota</taxon>
        <taxon>Cyanophyceae</taxon>
        <taxon>Leptolyngbyales</taxon>
        <taxon>Leptolyngbyaceae</taxon>
        <taxon>Romeriopsis</taxon>
        <taxon>Romeriopsis navalis</taxon>
    </lineage>
</organism>
<dbReference type="Proteomes" id="UP000625316">
    <property type="component" value="Unassembled WGS sequence"/>
</dbReference>
<sequence length="354" mass="40808">MSKSAPLVPDNYDVVLQSLKQRIRQAQLRAALSVNQELILLYWYIGREILERQRQEGWGSKVVQRLAQDLKAEFIDVKGFSRTNLLYMRSFAEAYPDEELVQRSVGLIPWRHNIALLNKLKATDERLWYAQKAIENGWSRDILVMQIETNLYERQGGAITNFERTMPDLDSEIAQQLTKDPYNFDFVSLSSKAKEQDLERALVERIRDFLLELGVGFSFVGNQYPLEVSGKEYRLDMLFYHTRLHCYVVIDLKMREFEPEYSGKMNFYVSAVDKLLCTPGDNRTIGIILCRSKDRTIVEFALQDLEKPIGVASYVLREDLPSELQGSLPSVEQLEDEMATIVAEIESDTGPDSI</sequence>
<gene>
    <name evidence="3" type="ORF">IQ266_27590</name>
</gene>
<dbReference type="Gene3D" id="3.40.1350.10">
    <property type="match status" value="1"/>
</dbReference>
<dbReference type="AlphaFoldDB" id="A0A928Z6Z2"/>
<keyword evidence="4" id="KW-1185">Reference proteome</keyword>
<dbReference type="PANTHER" id="PTHR30547">
    <property type="entry name" value="UNCHARACTERIZED PROTEIN YHCG-RELATED"/>
    <property type="match status" value="1"/>
</dbReference>
<accession>A0A928Z6Z2</accession>
<name>A0A928Z6Z2_9CYAN</name>
<dbReference type="EMBL" id="JADEXQ010000222">
    <property type="protein sequence ID" value="MBE9033497.1"/>
    <property type="molecule type" value="Genomic_DNA"/>
</dbReference>